<keyword evidence="8" id="KW-0464">Manganese</keyword>
<feature type="binding site" evidence="8">
    <location>
        <position position="92"/>
    </location>
    <ligand>
        <name>ATP</name>
        <dbReference type="ChEBI" id="CHEBI:30616"/>
    </ligand>
</feature>
<evidence type="ECO:0000256" key="8">
    <source>
        <dbReference type="HAMAP-Rule" id="MF_00692"/>
    </source>
</evidence>
<dbReference type="NCBIfam" id="NF000658">
    <property type="entry name" value="PRK00029.1"/>
    <property type="match status" value="1"/>
</dbReference>
<evidence type="ECO:0000256" key="5">
    <source>
        <dbReference type="ARBA" id="ARBA00022741"/>
    </source>
</evidence>
<dbReference type="EC" id="2.7.7.-" evidence="8"/>
<comment type="caution">
    <text evidence="9">The sequence shown here is derived from an EMBL/GenBank/DDBJ whole genome shotgun (WGS) entry which is preliminary data.</text>
</comment>
<keyword evidence="10" id="KW-1185">Reference proteome</keyword>
<feature type="binding site" evidence="8">
    <location>
        <position position="114"/>
    </location>
    <ligand>
        <name>ATP</name>
        <dbReference type="ChEBI" id="CHEBI:30616"/>
    </ligand>
</feature>
<dbReference type="GO" id="GO:0030145">
    <property type="term" value="F:manganese ion binding"/>
    <property type="evidence" value="ECO:0007669"/>
    <property type="project" value="UniProtKB-UniRule"/>
</dbReference>
<dbReference type="GO" id="GO:0005524">
    <property type="term" value="F:ATP binding"/>
    <property type="evidence" value="ECO:0007669"/>
    <property type="project" value="UniProtKB-UniRule"/>
</dbReference>
<dbReference type="HAMAP" id="MF_00692">
    <property type="entry name" value="SelO"/>
    <property type="match status" value="1"/>
</dbReference>
<comment type="function">
    <text evidence="8">Nucleotidyltransferase involved in the post-translational modification of proteins. It can catalyze the addition of adenosine monophosphate (AMP) or uridine monophosphate (UMP) to a protein, resulting in modifications known as AMPylation and UMPylation.</text>
</comment>
<accession>A0A3M0AM30</accession>
<sequence length="484" mass="53790">MSSLITSSLRFTHRYASLGNAYSAPVRPQAVERSELVDMNHNELNTIALTDDTQVRTAIAKILACEWPESERPPVAMNYSGHQFGHYNPQLGDGRGLLLGEIETAQGLIDVHLKGAGTTPFSRGGDGRAVIRSTIREYLASIAMRGLGIPTTGALAMAVNQTPVYRETQERGATLLRTATTHIRFGHFEGLYYRQQHEDLRRLADYCIAQRYNHTDIAAGDYSHWFEVIVSQTASMVAKWQSVGFCHGVMNTDNFSIAGETLDYGPFAFLDNFDPQFVCNHSDHTGRYAFDQQPQIARWNLAALAQALSGLIDHQKLIATVQRFDGLFEHAYQNEMSIKLGLELVEPTLARSLIEGWLALLAQCNVDYSLAHRALADALDAEQQFLNFFSHHQLARAWLHEYQWSLSHTNPAKHRGTINGRNPLYILRNYLAQGAITAAESGDFSRLKALKACLAKPYQPIDGFEAFAGPSPGWAKSICISCSS</sequence>
<dbReference type="AlphaFoldDB" id="A0A3M0AM30"/>
<comment type="catalytic activity">
    <reaction evidence="8">
        <text>L-tyrosyl-[protein] + UTP = O-(5'-uridylyl)-L-tyrosyl-[protein] + diphosphate</text>
        <dbReference type="Rhea" id="RHEA:83887"/>
        <dbReference type="Rhea" id="RHEA-COMP:10136"/>
        <dbReference type="Rhea" id="RHEA-COMP:20238"/>
        <dbReference type="ChEBI" id="CHEBI:33019"/>
        <dbReference type="ChEBI" id="CHEBI:46398"/>
        <dbReference type="ChEBI" id="CHEBI:46858"/>
        <dbReference type="ChEBI" id="CHEBI:90602"/>
    </reaction>
</comment>
<dbReference type="Proteomes" id="UP000267187">
    <property type="component" value="Unassembled WGS sequence"/>
</dbReference>
<comment type="catalytic activity">
    <reaction evidence="8">
        <text>L-tyrosyl-[protein] + ATP = O-(5'-adenylyl)-L-tyrosyl-[protein] + diphosphate</text>
        <dbReference type="Rhea" id="RHEA:54288"/>
        <dbReference type="Rhea" id="RHEA-COMP:10136"/>
        <dbReference type="Rhea" id="RHEA-COMP:13846"/>
        <dbReference type="ChEBI" id="CHEBI:30616"/>
        <dbReference type="ChEBI" id="CHEBI:33019"/>
        <dbReference type="ChEBI" id="CHEBI:46858"/>
        <dbReference type="ChEBI" id="CHEBI:83624"/>
        <dbReference type="EC" id="2.7.7.108"/>
    </reaction>
</comment>
<evidence type="ECO:0000313" key="9">
    <source>
        <dbReference type="EMBL" id="RMA80032.1"/>
    </source>
</evidence>
<keyword evidence="2 8" id="KW-0808">Transferase</keyword>
<keyword evidence="5 8" id="KW-0547">Nucleotide-binding</keyword>
<keyword evidence="4 8" id="KW-0479">Metal-binding</keyword>
<evidence type="ECO:0000256" key="2">
    <source>
        <dbReference type="ARBA" id="ARBA00022679"/>
    </source>
</evidence>
<dbReference type="RefSeq" id="WP_170150809.1">
    <property type="nucleotide sequence ID" value="NZ_REFJ01000003.1"/>
</dbReference>
<proteinExistence type="inferred from homology"/>
<feature type="active site" description="Proton acceptor" evidence="8">
    <location>
        <position position="253"/>
    </location>
</feature>
<comment type="catalytic activity">
    <reaction evidence="8">
        <text>L-histidyl-[protein] + UTP = N(tele)-(5'-uridylyl)-L-histidyl-[protein] + diphosphate</text>
        <dbReference type="Rhea" id="RHEA:83891"/>
        <dbReference type="Rhea" id="RHEA-COMP:9745"/>
        <dbReference type="Rhea" id="RHEA-COMP:20239"/>
        <dbReference type="ChEBI" id="CHEBI:29979"/>
        <dbReference type="ChEBI" id="CHEBI:33019"/>
        <dbReference type="ChEBI" id="CHEBI:46398"/>
        <dbReference type="ChEBI" id="CHEBI:233474"/>
    </reaction>
</comment>
<evidence type="ECO:0000256" key="1">
    <source>
        <dbReference type="ARBA" id="ARBA00009747"/>
    </source>
</evidence>
<dbReference type="InterPro" id="IPR003846">
    <property type="entry name" value="SelO"/>
</dbReference>
<feature type="binding site" evidence="8">
    <location>
        <position position="177"/>
    </location>
    <ligand>
        <name>ATP</name>
        <dbReference type="ChEBI" id="CHEBI:30616"/>
    </ligand>
</feature>
<feature type="binding site" evidence="8">
    <location>
        <position position="126"/>
    </location>
    <ligand>
        <name>ATP</name>
        <dbReference type="ChEBI" id="CHEBI:30616"/>
    </ligand>
</feature>
<dbReference type="PANTHER" id="PTHR32057">
    <property type="entry name" value="PROTEIN ADENYLYLTRANSFERASE SELO, MITOCHONDRIAL"/>
    <property type="match status" value="1"/>
</dbReference>
<feature type="binding site" evidence="8">
    <location>
        <position position="263"/>
    </location>
    <ligand>
        <name>Mg(2+)</name>
        <dbReference type="ChEBI" id="CHEBI:18420"/>
    </ligand>
</feature>
<evidence type="ECO:0000256" key="3">
    <source>
        <dbReference type="ARBA" id="ARBA00022695"/>
    </source>
</evidence>
<comment type="catalytic activity">
    <reaction evidence="8">
        <text>L-seryl-[protein] + ATP = 3-O-(5'-adenylyl)-L-seryl-[protein] + diphosphate</text>
        <dbReference type="Rhea" id="RHEA:58120"/>
        <dbReference type="Rhea" id="RHEA-COMP:9863"/>
        <dbReference type="Rhea" id="RHEA-COMP:15073"/>
        <dbReference type="ChEBI" id="CHEBI:29999"/>
        <dbReference type="ChEBI" id="CHEBI:30616"/>
        <dbReference type="ChEBI" id="CHEBI:33019"/>
        <dbReference type="ChEBI" id="CHEBI:142516"/>
        <dbReference type="EC" id="2.7.7.108"/>
    </reaction>
</comment>
<organism evidence="9 10">
    <name type="scientific">Umboniibacter marinipuniceus</name>
    <dbReference type="NCBI Taxonomy" id="569599"/>
    <lineage>
        <taxon>Bacteria</taxon>
        <taxon>Pseudomonadati</taxon>
        <taxon>Pseudomonadota</taxon>
        <taxon>Gammaproteobacteria</taxon>
        <taxon>Cellvibrionales</taxon>
        <taxon>Cellvibrionaceae</taxon>
        <taxon>Umboniibacter</taxon>
    </lineage>
</organism>
<keyword evidence="6 8" id="KW-0067">ATP-binding</keyword>
<dbReference type="EC" id="2.7.7.108" evidence="8"/>
<feature type="binding site" evidence="8">
    <location>
        <position position="127"/>
    </location>
    <ligand>
        <name>ATP</name>
        <dbReference type="ChEBI" id="CHEBI:30616"/>
    </ligand>
</feature>
<feature type="binding site" evidence="8">
    <location>
        <position position="95"/>
    </location>
    <ligand>
        <name>ATP</name>
        <dbReference type="ChEBI" id="CHEBI:30616"/>
    </ligand>
</feature>
<evidence type="ECO:0000313" key="10">
    <source>
        <dbReference type="Proteomes" id="UP000267187"/>
    </source>
</evidence>
<reference evidence="9 10" key="1">
    <citation type="submission" date="2018-10" db="EMBL/GenBank/DDBJ databases">
        <title>Genomic Encyclopedia of Type Strains, Phase IV (KMG-IV): sequencing the most valuable type-strain genomes for metagenomic binning, comparative biology and taxonomic classification.</title>
        <authorList>
            <person name="Goeker M."/>
        </authorList>
    </citation>
    <scope>NUCLEOTIDE SEQUENCE [LARGE SCALE GENOMIC DNA]</scope>
    <source>
        <strain evidence="9 10">DSM 25080</strain>
    </source>
</reference>
<evidence type="ECO:0000256" key="6">
    <source>
        <dbReference type="ARBA" id="ARBA00022840"/>
    </source>
</evidence>
<dbReference type="PANTHER" id="PTHR32057:SF14">
    <property type="entry name" value="PROTEIN ADENYLYLTRANSFERASE SELO, MITOCHONDRIAL"/>
    <property type="match status" value="1"/>
</dbReference>
<comment type="similarity">
    <text evidence="1 8">Belongs to the SELO family.</text>
</comment>
<keyword evidence="7 8" id="KW-0460">Magnesium</keyword>
<comment type="catalytic activity">
    <reaction evidence="8">
        <text>L-seryl-[protein] + UTP = O-(5'-uridylyl)-L-seryl-[protein] + diphosphate</text>
        <dbReference type="Rhea" id="RHEA:64604"/>
        <dbReference type="Rhea" id="RHEA-COMP:9863"/>
        <dbReference type="Rhea" id="RHEA-COMP:16635"/>
        <dbReference type="ChEBI" id="CHEBI:29999"/>
        <dbReference type="ChEBI" id="CHEBI:33019"/>
        <dbReference type="ChEBI" id="CHEBI:46398"/>
        <dbReference type="ChEBI" id="CHEBI:156051"/>
    </reaction>
</comment>
<feature type="binding site" evidence="8">
    <location>
        <position position="254"/>
    </location>
    <ligand>
        <name>Mg(2+)</name>
        <dbReference type="ChEBI" id="CHEBI:18420"/>
    </ligand>
</feature>
<keyword evidence="3 8" id="KW-0548">Nucleotidyltransferase</keyword>
<dbReference type="GO" id="GO:0070733">
    <property type="term" value="F:AMPylase activity"/>
    <property type="evidence" value="ECO:0007669"/>
    <property type="project" value="UniProtKB-EC"/>
</dbReference>
<feature type="binding site" evidence="8">
    <location>
        <position position="263"/>
    </location>
    <ligand>
        <name>ATP</name>
        <dbReference type="ChEBI" id="CHEBI:30616"/>
    </ligand>
</feature>
<evidence type="ECO:0000256" key="4">
    <source>
        <dbReference type="ARBA" id="ARBA00022723"/>
    </source>
</evidence>
<dbReference type="EMBL" id="REFJ01000003">
    <property type="protein sequence ID" value="RMA80032.1"/>
    <property type="molecule type" value="Genomic_DNA"/>
</dbReference>
<feature type="binding site" evidence="8">
    <location>
        <position position="184"/>
    </location>
    <ligand>
        <name>ATP</name>
        <dbReference type="ChEBI" id="CHEBI:30616"/>
    </ligand>
</feature>
<gene>
    <name evidence="8" type="primary">ydiU</name>
    <name evidence="8" type="synonym">selO</name>
    <name evidence="9" type="ORF">DFR27_1388</name>
</gene>
<name>A0A3M0AM30_9GAMM</name>
<evidence type="ECO:0000256" key="7">
    <source>
        <dbReference type="ARBA" id="ARBA00022842"/>
    </source>
</evidence>
<feature type="binding site" evidence="8">
    <location>
        <position position="94"/>
    </location>
    <ligand>
        <name>ATP</name>
        <dbReference type="ChEBI" id="CHEBI:30616"/>
    </ligand>
</feature>
<protein>
    <recommendedName>
        <fullName evidence="8">Protein nucleotidyltransferase YdiU</fullName>
        <ecNumber evidence="8">2.7.7.-</ecNumber>
    </recommendedName>
    <alternativeName>
        <fullName evidence="8">Protein adenylyltransferase YdiU</fullName>
        <ecNumber evidence="8">2.7.7.108</ecNumber>
    </alternativeName>
    <alternativeName>
        <fullName evidence="8">Protein uridylyltransferase YdiU</fullName>
        <ecNumber evidence="8">2.7.7.-</ecNumber>
    </alternativeName>
</protein>
<dbReference type="GO" id="GO:0000287">
    <property type="term" value="F:magnesium ion binding"/>
    <property type="evidence" value="ECO:0007669"/>
    <property type="project" value="UniProtKB-UniRule"/>
</dbReference>
<dbReference type="Pfam" id="PF02696">
    <property type="entry name" value="SelO"/>
    <property type="match status" value="1"/>
</dbReference>
<comment type="cofactor">
    <cofactor evidence="8">
        <name>Mg(2+)</name>
        <dbReference type="ChEBI" id="CHEBI:18420"/>
    </cofactor>
    <cofactor evidence="8">
        <name>Mn(2+)</name>
        <dbReference type="ChEBI" id="CHEBI:29035"/>
    </cofactor>
</comment>
<comment type="catalytic activity">
    <reaction evidence="8">
        <text>L-threonyl-[protein] + ATP = 3-O-(5'-adenylyl)-L-threonyl-[protein] + diphosphate</text>
        <dbReference type="Rhea" id="RHEA:54292"/>
        <dbReference type="Rhea" id="RHEA-COMP:11060"/>
        <dbReference type="Rhea" id="RHEA-COMP:13847"/>
        <dbReference type="ChEBI" id="CHEBI:30013"/>
        <dbReference type="ChEBI" id="CHEBI:30616"/>
        <dbReference type="ChEBI" id="CHEBI:33019"/>
        <dbReference type="ChEBI" id="CHEBI:138113"/>
        <dbReference type="EC" id="2.7.7.108"/>
    </reaction>
</comment>